<dbReference type="AlphaFoldDB" id="A0A7G8BFF0"/>
<gene>
    <name evidence="2" type="ORF">H7849_19580</name>
</gene>
<dbReference type="KEGG" id="adin:H7849_19580"/>
<dbReference type="EMBL" id="CP060394">
    <property type="protein sequence ID" value="QNI31270.1"/>
    <property type="molecule type" value="Genomic_DNA"/>
</dbReference>
<dbReference type="RefSeq" id="WP_186741771.1">
    <property type="nucleotide sequence ID" value="NZ_CP060394.1"/>
</dbReference>
<keyword evidence="1" id="KW-0732">Signal</keyword>
<accession>A0A7G8BFF0</accession>
<dbReference type="Proteomes" id="UP000515312">
    <property type="component" value="Chromosome"/>
</dbReference>
<organism evidence="2 3">
    <name type="scientific">Alloacidobacterium dinghuense</name>
    <dbReference type="NCBI Taxonomy" id="2763107"/>
    <lineage>
        <taxon>Bacteria</taxon>
        <taxon>Pseudomonadati</taxon>
        <taxon>Acidobacteriota</taxon>
        <taxon>Terriglobia</taxon>
        <taxon>Terriglobales</taxon>
        <taxon>Acidobacteriaceae</taxon>
        <taxon>Alloacidobacterium</taxon>
    </lineage>
</organism>
<feature type="chain" id="PRO_5028820042" evidence="1">
    <location>
        <begin position="31"/>
        <end position="153"/>
    </location>
</feature>
<evidence type="ECO:0000256" key="1">
    <source>
        <dbReference type="SAM" id="SignalP"/>
    </source>
</evidence>
<keyword evidence="3" id="KW-1185">Reference proteome</keyword>
<sequence length="153" mass="17323">MKKNHSALFRCCAFVLIGLLNISAVSSLHAQKRVSDKDVEALMKNLKEDSKSFRENLDSALKKSAIRRTSQEKDVKGLVASFEKQTDSMFSEFRKTKRSDVAVETTIGSAQEIERLIYSLQLDAKTLSEWEKIRAELDRVSSAFGINVPYSRM</sequence>
<proteinExistence type="predicted"/>
<reference evidence="2 3" key="1">
    <citation type="submission" date="2020-08" db="EMBL/GenBank/DDBJ databases">
        <title>Edaphobacter telluris sp. nov. and Acidobacterium dinghuensis sp. nov., two acidobacteria isolated from forest soil.</title>
        <authorList>
            <person name="Fu J."/>
            <person name="Qiu L."/>
        </authorList>
    </citation>
    <scope>NUCLEOTIDE SEQUENCE [LARGE SCALE GENOMIC DNA]</scope>
    <source>
        <strain evidence="2">4Y35</strain>
    </source>
</reference>
<protein>
    <submittedName>
        <fullName evidence="2">Uncharacterized protein</fullName>
    </submittedName>
</protein>
<evidence type="ECO:0000313" key="2">
    <source>
        <dbReference type="EMBL" id="QNI31270.1"/>
    </source>
</evidence>
<name>A0A7G8BFF0_9BACT</name>
<evidence type="ECO:0000313" key="3">
    <source>
        <dbReference type="Proteomes" id="UP000515312"/>
    </source>
</evidence>
<feature type="signal peptide" evidence="1">
    <location>
        <begin position="1"/>
        <end position="30"/>
    </location>
</feature>